<sequence length="64" mass="7283">MMKNKKMYLKKEYTPPLLEVVLVEMEEGFAANSANLKPGDINNPDIPDVTDWNDTGSSDKNYDF</sequence>
<dbReference type="RefSeq" id="WP_070904327.1">
    <property type="nucleotide sequence ID" value="NZ_CP016378.1"/>
</dbReference>
<gene>
    <name evidence="2" type="ORF">BMF97_04045</name>
</gene>
<protein>
    <submittedName>
        <fullName evidence="2">Uncharacterized protein</fullName>
    </submittedName>
</protein>
<organism evidence="2 3">
    <name type="scientific">Elizabethkingia meningoseptica</name>
    <name type="common">Chryseobacterium meningosepticum</name>
    <dbReference type="NCBI Taxonomy" id="238"/>
    <lineage>
        <taxon>Bacteria</taxon>
        <taxon>Pseudomonadati</taxon>
        <taxon>Bacteroidota</taxon>
        <taxon>Flavobacteriia</taxon>
        <taxon>Flavobacteriales</taxon>
        <taxon>Weeksellaceae</taxon>
        <taxon>Elizabethkingia</taxon>
    </lineage>
</organism>
<dbReference type="EMBL" id="MPOG01000004">
    <property type="protein sequence ID" value="OOH97493.1"/>
    <property type="molecule type" value="Genomic_DNA"/>
</dbReference>
<dbReference type="STRING" id="238.BBD35_10260"/>
<proteinExistence type="predicted"/>
<name>A0A1T3FHG8_ELIME</name>
<dbReference type="OrthoDB" id="9905681at2"/>
<feature type="compositionally biased region" description="Polar residues" evidence="1">
    <location>
        <begin position="52"/>
        <end position="64"/>
    </location>
</feature>
<reference evidence="2 3" key="1">
    <citation type="submission" date="2016-11" db="EMBL/GenBank/DDBJ databases">
        <title>Genome sequence and comparative genomic analysis of clinical strain Elizabethkingia meningoseptica 61421 PRCM.</title>
        <authorList>
            <person name="Wang M."/>
            <person name="Hu S."/>
            <person name="Cao L."/>
            <person name="Jiang T."/>
            <person name="Zhou Y."/>
            <person name="Ming D."/>
        </authorList>
    </citation>
    <scope>NUCLEOTIDE SEQUENCE [LARGE SCALE GENOMIC DNA]</scope>
    <source>
        <strain evidence="2 3">61421 PRCM</strain>
    </source>
</reference>
<evidence type="ECO:0000313" key="2">
    <source>
        <dbReference type="EMBL" id="OOH97493.1"/>
    </source>
</evidence>
<evidence type="ECO:0000313" key="3">
    <source>
        <dbReference type="Proteomes" id="UP000188947"/>
    </source>
</evidence>
<accession>A0A1T3FHG8</accession>
<evidence type="ECO:0000256" key="1">
    <source>
        <dbReference type="SAM" id="MobiDB-lite"/>
    </source>
</evidence>
<feature type="region of interest" description="Disordered" evidence="1">
    <location>
        <begin position="33"/>
        <end position="64"/>
    </location>
</feature>
<dbReference type="Proteomes" id="UP000188947">
    <property type="component" value="Unassembled WGS sequence"/>
</dbReference>
<dbReference type="AlphaFoldDB" id="A0A1T3FHG8"/>
<keyword evidence="3" id="KW-1185">Reference proteome</keyword>
<comment type="caution">
    <text evidence="2">The sequence shown here is derived from an EMBL/GenBank/DDBJ whole genome shotgun (WGS) entry which is preliminary data.</text>
</comment>